<evidence type="ECO:0008006" key="3">
    <source>
        <dbReference type="Google" id="ProtNLM"/>
    </source>
</evidence>
<dbReference type="PANTHER" id="PTHR38009:SF1">
    <property type="entry name" value="CONSERVED HYPOTHETICAL PHAGE TAIL PROTEIN"/>
    <property type="match status" value="1"/>
</dbReference>
<keyword evidence="2" id="KW-1185">Reference proteome</keyword>
<dbReference type="InterPro" id="IPR010667">
    <property type="entry name" value="Phage_T4_Gp19"/>
</dbReference>
<name>A0A5C1ACH0_9BACT</name>
<dbReference type="NCBIfam" id="TIGR02241">
    <property type="entry name" value="conserved hypothetical phage tail region protein"/>
    <property type="match status" value="1"/>
</dbReference>
<dbReference type="InterPro" id="IPR011747">
    <property type="entry name" value="CHP02241"/>
</dbReference>
<evidence type="ECO:0000313" key="1">
    <source>
        <dbReference type="EMBL" id="QEL14738.1"/>
    </source>
</evidence>
<dbReference type="RefSeq" id="WP_149109611.1">
    <property type="nucleotide sequence ID" value="NZ_CP042425.1"/>
</dbReference>
<dbReference type="GO" id="GO:0005198">
    <property type="term" value="F:structural molecule activity"/>
    <property type="evidence" value="ECO:0007669"/>
    <property type="project" value="InterPro"/>
</dbReference>
<evidence type="ECO:0000313" key="2">
    <source>
        <dbReference type="Proteomes" id="UP000324974"/>
    </source>
</evidence>
<dbReference type="Pfam" id="PF06841">
    <property type="entry name" value="Phage_T4_gp19"/>
    <property type="match status" value="1"/>
</dbReference>
<dbReference type="KEGG" id="lrs:PX52LOC_01632"/>
<protein>
    <recommendedName>
        <fullName evidence="3">Phage tail protein</fullName>
    </recommendedName>
</protein>
<gene>
    <name evidence="1" type="ORF">PX52LOC_01632</name>
</gene>
<reference evidence="2" key="1">
    <citation type="submission" date="2019-08" db="EMBL/GenBank/DDBJ databases">
        <title>Limnoglobus roseus gen. nov., sp. nov., a novel freshwater planctomycete with a giant genome from the family Gemmataceae.</title>
        <authorList>
            <person name="Kulichevskaya I.S."/>
            <person name="Naumoff D.G."/>
            <person name="Miroshnikov K."/>
            <person name="Ivanova A."/>
            <person name="Philippov D.A."/>
            <person name="Hakobyan A."/>
            <person name="Rijpstra I.C."/>
            <person name="Sinninghe Damste J.S."/>
            <person name="Liesack W."/>
            <person name="Dedysh S.N."/>
        </authorList>
    </citation>
    <scope>NUCLEOTIDE SEQUENCE [LARGE SCALE GENOMIC DNA]</scope>
    <source>
        <strain evidence="2">PX52</strain>
    </source>
</reference>
<dbReference type="EMBL" id="CP042425">
    <property type="protein sequence ID" value="QEL14738.1"/>
    <property type="molecule type" value="Genomic_DNA"/>
</dbReference>
<sequence>MPAAPQEPYKVARFLVEVDGLSGFHVSRVSGLKRMTAVDIVREGDAPQTERATPGLTSFAPVVLERPRTDDKTFQKWADQVSGRTGQGSAFRKMMAITLLTAAGQPAVRFKLFNCWPSKFVAFRFLNAESSEVVVERLVIQHEGWELDDALVPPLPPAPQ</sequence>
<dbReference type="OrthoDB" id="73314at2"/>
<accession>A0A5C1ACH0</accession>
<proteinExistence type="predicted"/>
<dbReference type="AlphaFoldDB" id="A0A5C1ACH0"/>
<dbReference type="PANTHER" id="PTHR38009">
    <property type="entry name" value="CONSERVED HYPOTHETICAL PHAGE TAIL PROTEIN"/>
    <property type="match status" value="1"/>
</dbReference>
<dbReference type="Proteomes" id="UP000324974">
    <property type="component" value="Chromosome"/>
</dbReference>
<organism evidence="1 2">
    <name type="scientific">Limnoglobus roseus</name>
    <dbReference type="NCBI Taxonomy" id="2598579"/>
    <lineage>
        <taxon>Bacteria</taxon>
        <taxon>Pseudomonadati</taxon>
        <taxon>Planctomycetota</taxon>
        <taxon>Planctomycetia</taxon>
        <taxon>Gemmatales</taxon>
        <taxon>Gemmataceae</taxon>
        <taxon>Limnoglobus</taxon>
    </lineage>
</organism>